<evidence type="ECO:0000313" key="2">
    <source>
        <dbReference type="Proteomes" id="UP000193224"/>
    </source>
</evidence>
<dbReference type="Proteomes" id="UP000193224">
    <property type="component" value="Unassembled WGS sequence"/>
</dbReference>
<accession>A0A1X7BXE6</accession>
<evidence type="ECO:0008006" key="3">
    <source>
        <dbReference type="Google" id="ProtNLM"/>
    </source>
</evidence>
<evidence type="ECO:0000313" key="1">
    <source>
        <dbReference type="EMBL" id="SMC14160.1"/>
    </source>
</evidence>
<name>A0A1X7BXE6_9RHOB</name>
<proteinExistence type="predicted"/>
<sequence length="75" mass="8298">MIEGVVLYFSPCGAAAHIWCVLSESPLCIAYCEDFPELWDSLQVGSRVQLRVKPMGALMRVFEMRLFALETAGSG</sequence>
<dbReference type="EMBL" id="FWXB01000021">
    <property type="protein sequence ID" value="SMC14160.1"/>
    <property type="molecule type" value="Genomic_DNA"/>
</dbReference>
<dbReference type="AlphaFoldDB" id="A0A1X7BXE6"/>
<gene>
    <name evidence="1" type="ORF">ROA7745_04025</name>
</gene>
<keyword evidence="2" id="KW-1185">Reference proteome</keyword>
<dbReference type="RefSeq" id="WP_085802071.1">
    <property type="nucleotide sequence ID" value="NZ_FWXB01000021.1"/>
</dbReference>
<organism evidence="1 2">
    <name type="scientific">Roseovarius aestuarii</name>
    <dbReference type="NCBI Taxonomy" id="475083"/>
    <lineage>
        <taxon>Bacteria</taxon>
        <taxon>Pseudomonadati</taxon>
        <taxon>Pseudomonadota</taxon>
        <taxon>Alphaproteobacteria</taxon>
        <taxon>Rhodobacterales</taxon>
        <taxon>Roseobacteraceae</taxon>
        <taxon>Roseovarius</taxon>
    </lineage>
</organism>
<reference evidence="1 2" key="1">
    <citation type="submission" date="2017-03" db="EMBL/GenBank/DDBJ databases">
        <authorList>
            <person name="Afonso C.L."/>
            <person name="Miller P.J."/>
            <person name="Scott M.A."/>
            <person name="Spackman E."/>
            <person name="Goraichik I."/>
            <person name="Dimitrov K.M."/>
            <person name="Suarez D.L."/>
            <person name="Swayne D.E."/>
        </authorList>
    </citation>
    <scope>NUCLEOTIDE SEQUENCE [LARGE SCALE GENOMIC DNA]</scope>
    <source>
        <strain evidence="1 2">CECT 7745</strain>
    </source>
</reference>
<dbReference type="OrthoDB" id="7745179at2"/>
<protein>
    <recommendedName>
        <fullName evidence="3">S1 motif domain-containing protein</fullName>
    </recommendedName>
</protein>